<gene>
    <name evidence="1" type="ORF">JMA_10840</name>
</gene>
<dbReference type="EMBL" id="CP009416">
    <property type="protein sequence ID" value="AJD90401.1"/>
    <property type="molecule type" value="Genomic_DNA"/>
</dbReference>
<dbReference type="PANTHER" id="PTHR40051:SF1">
    <property type="entry name" value="YOLD-LIKE FAMILY PROTEIN"/>
    <property type="match status" value="1"/>
</dbReference>
<protein>
    <recommendedName>
        <fullName evidence="3">YolD-like protein</fullName>
    </recommendedName>
</protein>
<dbReference type="BioCyc" id="JESP1508404:G14D9-10316-MONOMER"/>
<dbReference type="OrthoDB" id="1644322at2"/>
<accession>A0A0B5AK48</accession>
<dbReference type="InterPro" id="IPR014962">
    <property type="entry name" value="YolD"/>
</dbReference>
<dbReference type="Proteomes" id="UP000031449">
    <property type="component" value="Chromosome"/>
</dbReference>
<dbReference type="HOGENOM" id="CLU_131538_3_0_9"/>
<dbReference type="PANTHER" id="PTHR40051">
    <property type="entry name" value="IG HYPOTHETICAL 15966"/>
    <property type="match status" value="1"/>
</dbReference>
<sequence length="109" mass="13102">MNKDRGTIKWTSMMLPEHVKMLKDFYEEMEQETKPELDEQMFDMIFLGIQEALEFRQKVDLKIFEHNRRDSVKGIITLVNYQQRYLLMTTSDHMKKTIPFDQVIGLEVV</sequence>
<dbReference type="KEGG" id="jeo:JMA_10840"/>
<dbReference type="AlphaFoldDB" id="A0A0B5AK48"/>
<proteinExistence type="predicted"/>
<dbReference type="STRING" id="1508404.JMA_10840"/>
<name>A0A0B5AK48_9BACL</name>
<evidence type="ECO:0008006" key="3">
    <source>
        <dbReference type="Google" id="ProtNLM"/>
    </source>
</evidence>
<evidence type="ECO:0000313" key="2">
    <source>
        <dbReference type="Proteomes" id="UP000031449"/>
    </source>
</evidence>
<dbReference type="Pfam" id="PF08863">
    <property type="entry name" value="YolD"/>
    <property type="match status" value="1"/>
</dbReference>
<reference evidence="1 2" key="1">
    <citation type="submission" date="2014-08" db="EMBL/GenBank/DDBJ databases">
        <title>Complete genome of a marine bacteria Jeotgalibacillus malaysiensis.</title>
        <authorList>
            <person name="Yaakop A.S."/>
            <person name="Chan K.-G."/>
            <person name="Goh K.M."/>
        </authorList>
    </citation>
    <scope>NUCLEOTIDE SEQUENCE [LARGE SCALE GENOMIC DNA]</scope>
    <source>
        <strain evidence="1 2">D5</strain>
    </source>
</reference>
<keyword evidence="2" id="KW-1185">Reference proteome</keyword>
<organism evidence="1 2">
    <name type="scientific">Jeotgalibacillus malaysiensis</name>
    <dbReference type="NCBI Taxonomy" id="1508404"/>
    <lineage>
        <taxon>Bacteria</taxon>
        <taxon>Bacillati</taxon>
        <taxon>Bacillota</taxon>
        <taxon>Bacilli</taxon>
        <taxon>Bacillales</taxon>
        <taxon>Caryophanaceae</taxon>
        <taxon>Jeotgalibacillus</taxon>
    </lineage>
</organism>
<evidence type="ECO:0000313" key="1">
    <source>
        <dbReference type="EMBL" id="AJD90401.1"/>
    </source>
</evidence>